<dbReference type="GO" id="GO:0006203">
    <property type="term" value="P:dGTP catabolic process"/>
    <property type="evidence" value="ECO:0007669"/>
    <property type="project" value="TreeGrafter"/>
</dbReference>
<dbReference type="GO" id="GO:0006950">
    <property type="term" value="P:response to stress"/>
    <property type="evidence" value="ECO:0007669"/>
    <property type="project" value="UniProtKB-ARBA"/>
</dbReference>
<dbReference type="RefSeq" id="WP_346050957.1">
    <property type="nucleotide sequence ID" value="NZ_JAYGII010000008.1"/>
</dbReference>
<dbReference type="CDD" id="cd11528">
    <property type="entry name" value="NTP-PPase_MazG_Nterm"/>
    <property type="match status" value="1"/>
</dbReference>
<feature type="compositionally biased region" description="Basic and acidic residues" evidence="5">
    <location>
        <begin position="260"/>
        <end position="274"/>
    </location>
</feature>
<dbReference type="InterPro" id="IPR004518">
    <property type="entry name" value="MazG-like_dom"/>
</dbReference>
<dbReference type="CDD" id="cd11529">
    <property type="entry name" value="NTP-PPase_MazG_Cterm"/>
    <property type="match status" value="1"/>
</dbReference>
<evidence type="ECO:0000313" key="7">
    <source>
        <dbReference type="EMBL" id="MEA5445328.1"/>
    </source>
</evidence>
<evidence type="ECO:0000256" key="3">
    <source>
        <dbReference type="ARBA" id="ARBA00066372"/>
    </source>
</evidence>
<dbReference type="PANTHER" id="PTHR30522:SF0">
    <property type="entry name" value="NUCLEOSIDE TRIPHOSPHATE PYROPHOSPHOHYDROLASE"/>
    <property type="match status" value="1"/>
</dbReference>
<evidence type="ECO:0000256" key="2">
    <source>
        <dbReference type="ARBA" id="ARBA00061115"/>
    </source>
</evidence>
<dbReference type="GO" id="GO:0047693">
    <property type="term" value="F:ATP diphosphatase activity"/>
    <property type="evidence" value="ECO:0007669"/>
    <property type="project" value="UniProtKB-EC"/>
</dbReference>
<dbReference type="GO" id="GO:0046047">
    <property type="term" value="P:TTP catabolic process"/>
    <property type="evidence" value="ECO:0007669"/>
    <property type="project" value="TreeGrafter"/>
</dbReference>
<gene>
    <name evidence="7" type="primary">mazG</name>
    <name evidence="7" type="ORF">VCB98_05810</name>
</gene>
<dbReference type="AlphaFoldDB" id="A0AAP6JEE7"/>
<dbReference type="Pfam" id="PF03819">
    <property type="entry name" value="MazG"/>
    <property type="match status" value="2"/>
</dbReference>
<dbReference type="GO" id="GO:0046076">
    <property type="term" value="P:dTTP catabolic process"/>
    <property type="evidence" value="ECO:0007669"/>
    <property type="project" value="TreeGrafter"/>
</dbReference>
<dbReference type="PANTHER" id="PTHR30522">
    <property type="entry name" value="NUCLEOSIDE TRIPHOSPHATE PYROPHOSPHOHYDROLASE"/>
    <property type="match status" value="1"/>
</dbReference>
<dbReference type="Gene3D" id="1.10.287.1080">
    <property type="entry name" value="MazG-like"/>
    <property type="match status" value="2"/>
</dbReference>
<keyword evidence="8" id="KW-1185">Reference proteome</keyword>
<name>A0AAP6JEE7_9GAMM</name>
<protein>
    <recommendedName>
        <fullName evidence="4">Nucleoside triphosphate pyrophosphohydrolase</fullName>
        <ecNumber evidence="3">3.6.1.8</ecNumber>
    </recommendedName>
</protein>
<reference evidence="7 8" key="1">
    <citation type="submission" date="2023-12" db="EMBL/GenBank/DDBJ databases">
        <title>Whole-genome sequencing of halo(alkali)philic microorganisms from hypersaline lakes.</title>
        <authorList>
            <person name="Sorokin D.Y."/>
            <person name="Merkel A.Y."/>
            <person name="Messina E."/>
            <person name="Yakimov M."/>
        </authorList>
    </citation>
    <scope>NUCLEOTIDE SEQUENCE [LARGE SCALE GENOMIC DNA]</scope>
    <source>
        <strain evidence="7 8">AB-CW1</strain>
    </source>
</reference>
<evidence type="ECO:0000259" key="6">
    <source>
        <dbReference type="Pfam" id="PF03819"/>
    </source>
</evidence>
<dbReference type="InterPro" id="IPR048015">
    <property type="entry name" value="NTP-PPase_MazG-like_N"/>
</dbReference>
<proteinExistence type="inferred from homology"/>
<organism evidence="7 8">
    <name type="scientific">Natronospira elongata</name>
    <dbReference type="NCBI Taxonomy" id="3110268"/>
    <lineage>
        <taxon>Bacteria</taxon>
        <taxon>Pseudomonadati</taxon>
        <taxon>Pseudomonadota</taxon>
        <taxon>Gammaproteobacteria</taxon>
        <taxon>Natronospirales</taxon>
        <taxon>Natronospiraceae</taxon>
        <taxon>Natronospira</taxon>
    </lineage>
</organism>
<evidence type="ECO:0000256" key="1">
    <source>
        <dbReference type="ARBA" id="ARBA00052141"/>
    </source>
</evidence>
<dbReference type="Proteomes" id="UP001302316">
    <property type="component" value="Unassembled WGS sequence"/>
</dbReference>
<dbReference type="FunFam" id="1.10.287.1080:FF:000001">
    <property type="entry name" value="Nucleoside triphosphate pyrophosphohydrolase"/>
    <property type="match status" value="1"/>
</dbReference>
<dbReference type="GO" id="GO:0046061">
    <property type="term" value="P:dATP catabolic process"/>
    <property type="evidence" value="ECO:0007669"/>
    <property type="project" value="TreeGrafter"/>
</dbReference>
<evidence type="ECO:0000256" key="5">
    <source>
        <dbReference type="SAM" id="MobiDB-lite"/>
    </source>
</evidence>
<comment type="caution">
    <text evidence="7">The sequence shown here is derived from an EMBL/GenBank/DDBJ whole genome shotgun (WGS) entry which is preliminary data.</text>
</comment>
<accession>A0AAP6JEE7</accession>
<dbReference type="SUPFAM" id="SSF101386">
    <property type="entry name" value="all-alpha NTP pyrophosphatases"/>
    <property type="match status" value="2"/>
</dbReference>
<evidence type="ECO:0000256" key="4">
    <source>
        <dbReference type="ARBA" id="ARBA00074799"/>
    </source>
</evidence>
<dbReference type="GO" id="GO:0046052">
    <property type="term" value="P:UTP catabolic process"/>
    <property type="evidence" value="ECO:0007669"/>
    <property type="project" value="TreeGrafter"/>
</dbReference>
<dbReference type="InterPro" id="IPR048011">
    <property type="entry name" value="NTP-PPase_MazG-like_C"/>
</dbReference>
<comment type="catalytic activity">
    <reaction evidence="1">
        <text>ATP + H2O = AMP + diphosphate + H(+)</text>
        <dbReference type="Rhea" id="RHEA:14245"/>
        <dbReference type="ChEBI" id="CHEBI:15377"/>
        <dbReference type="ChEBI" id="CHEBI:15378"/>
        <dbReference type="ChEBI" id="CHEBI:30616"/>
        <dbReference type="ChEBI" id="CHEBI:33019"/>
        <dbReference type="ChEBI" id="CHEBI:456215"/>
        <dbReference type="EC" id="3.6.1.8"/>
    </reaction>
</comment>
<keyword evidence="7" id="KW-0378">Hydrolase</keyword>
<dbReference type="NCBIfam" id="NF007113">
    <property type="entry name" value="PRK09562.1"/>
    <property type="match status" value="1"/>
</dbReference>
<evidence type="ECO:0000313" key="8">
    <source>
        <dbReference type="Proteomes" id="UP001302316"/>
    </source>
</evidence>
<sequence length="274" mass="30844">MASDDGDSLSPPIDRLRTIMARLRGPGGCPWDREQDFSTIAPYTIEEAYEVDDAIRRGDMDGLRDELGDLLLQVVFHAQMASEASRFDFDDVAEGIADKLVRRHPHVFGNASYASSEEQTADWEAMKAAEREARGEQSALDDVPLALPALKRATKLGKRASRSGFDWPDPTGPLDKIREEIREIEEAMEEGAGHERLEGEIGDLLFAVTNLARHLKVDAETALRGCNAKFERRYRYVEQRVREQSGGDSVSLAEMDGYWDEAKAEEKRKEEREQ</sequence>
<dbReference type="NCBIfam" id="TIGR00444">
    <property type="entry name" value="mazG"/>
    <property type="match status" value="1"/>
</dbReference>
<feature type="region of interest" description="Disordered" evidence="5">
    <location>
        <begin position="243"/>
        <end position="274"/>
    </location>
</feature>
<dbReference type="GO" id="GO:0046081">
    <property type="term" value="P:dUTP catabolic process"/>
    <property type="evidence" value="ECO:0007669"/>
    <property type="project" value="TreeGrafter"/>
</dbReference>
<dbReference type="EC" id="3.6.1.8" evidence="3"/>
<dbReference type="FunFam" id="1.10.287.1080:FF:000003">
    <property type="entry name" value="Nucleoside triphosphate pyrophosphohydrolase"/>
    <property type="match status" value="1"/>
</dbReference>
<dbReference type="EMBL" id="JAYGII010000008">
    <property type="protein sequence ID" value="MEA5445328.1"/>
    <property type="molecule type" value="Genomic_DNA"/>
</dbReference>
<comment type="similarity">
    <text evidence="2">Belongs to the nucleoside triphosphate pyrophosphohydrolase family.</text>
</comment>
<feature type="domain" description="NTP pyrophosphohydrolase MazG-like" evidence="6">
    <location>
        <begin position="176"/>
        <end position="236"/>
    </location>
</feature>
<dbReference type="InterPro" id="IPR011551">
    <property type="entry name" value="NTP_PyrPHydrolase_MazG"/>
</dbReference>
<feature type="domain" description="NTP pyrophosphohydrolase MazG-like" evidence="6">
    <location>
        <begin position="35"/>
        <end position="108"/>
    </location>
</feature>